<dbReference type="PANTHER" id="PTHR30535">
    <property type="entry name" value="VITAMIN B12-BINDING PROTEIN"/>
    <property type="match status" value="1"/>
</dbReference>
<keyword evidence="1" id="KW-0732">Signal</keyword>
<evidence type="ECO:0000313" key="4">
    <source>
        <dbReference type="Proteomes" id="UP000248148"/>
    </source>
</evidence>
<organism evidence="3 4">
    <name type="scientific">Rhodopseudomonas faecalis</name>
    <dbReference type="NCBI Taxonomy" id="99655"/>
    <lineage>
        <taxon>Bacteria</taxon>
        <taxon>Pseudomonadati</taxon>
        <taxon>Pseudomonadota</taxon>
        <taxon>Alphaproteobacteria</taxon>
        <taxon>Hyphomicrobiales</taxon>
        <taxon>Nitrobacteraceae</taxon>
        <taxon>Rhodopseudomonas</taxon>
    </lineage>
</organism>
<name>A0A318THX9_9BRAD</name>
<feature type="signal peptide" evidence="1">
    <location>
        <begin position="1"/>
        <end position="23"/>
    </location>
</feature>
<dbReference type="Gene3D" id="3.40.50.1980">
    <property type="entry name" value="Nitrogenase molybdenum iron protein domain"/>
    <property type="match status" value="2"/>
</dbReference>
<accession>A0A318THX9</accession>
<evidence type="ECO:0000259" key="2">
    <source>
        <dbReference type="PROSITE" id="PS50983"/>
    </source>
</evidence>
<dbReference type="AlphaFoldDB" id="A0A318THX9"/>
<protein>
    <submittedName>
        <fullName evidence="3">Iron complex transport system substrate-binding protein</fullName>
    </submittedName>
</protein>
<proteinExistence type="predicted"/>
<feature type="chain" id="PRO_5016351722" evidence="1">
    <location>
        <begin position="24"/>
        <end position="280"/>
    </location>
</feature>
<dbReference type="PANTHER" id="PTHR30535:SF34">
    <property type="entry name" value="MOLYBDATE-BINDING PROTEIN MOLA"/>
    <property type="match status" value="1"/>
</dbReference>
<dbReference type="InterPro" id="IPR002491">
    <property type="entry name" value="ABC_transptr_periplasmic_BD"/>
</dbReference>
<dbReference type="RefSeq" id="WP_110782107.1">
    <property type="nucleotide sequence ID" value="NZ_QJTI01000022.1"/>
</dbReference>
<dbReference type="GO" id="GO:0071281">
    <property type="term" value="P:cellular response to iron ion"/>
    <property type="evidence" value="ECO:0007669"/>
    <property type="project" value="TreeGrafter"/>
</dbReference>
<dbReference type="PROSITE" id="PS50983">
    <property type="entry name" value="FE_B12_PBP"/>
    <property type="match status" value="1"/>
</dbReference>
<dbReference type="InterPro" id="IPR050902">
    <property type="entry name" value="ABC_Transporter_SBP"/>
</dbReference>
<dbReference type="SUPFAM" id="SSF53807">
    <property type="entry name" value="Helical backbone' metal receptor"/>
    <property type="match status" value="1"/>
</dbReference>
<evidence type="ECO:0000313" key="3">
    <source>
        <dbReference type="EMBL" id="PYF01405.1"/>
    </source>
</evidence>
<gene>
    <name evidence="3" type="ORF">BJ122_12250</name>
</gene>
<sequence>MSAAALRVLALLGALLAAGAAPAAERPSVASTNVCTDQMVMTLSDAAQIKGLSPYSRDPSQSWLAAEARRFKRLSGGAEDLMMLRPDLVVSGSYDKRATREMLQQQGVKVVTFNVMPDSLDEVKQQIRKMAALLGHPDRAELEVARLDAAIARARAAVAPRSLRVLPLWRRGWVSGQGSLISLLFAEVGLINAASDLGVASGGYASLEAIVKSKPDLILVADGADYAEDEGTALLLHPALQRFYPATKRIVIPEQLTVCGGVMLADALDLLVAELTRIAR</sequence>
<reference evidence="3 4" key="1">
    <citation type="submission" date="2018-06" db="EMBL/GenBank/DDBJ databases">
        <title>Genomic Encyclopedia of Archaeal and Bacterial Type Strains, Phase II (KMG-II): from individual species to whole genera.</title>
        <authorList>
            <person name="Goeker M."/>
        </authorList>
    </citation>
    <scope>NUCLEOTIDE SEQUENCE [LARGE SCALE GENOMIC DNA]</scope>
    <source>
        <strain evidence="3 4">JCM 11668</strain>
    </source>
</reference>
<evidence type="ECO:0000256" key="1">
    <source>
        <dbReference type="SAM" id="SignalP"/>
    </source>
</evidence>
<dbReference type="EMBL" id="QJTI01000022">
    <property type="protein sequence ID" value="PYF01405.1"/>
    <property type="molecule type" value="Genomic_DNA"/>
</dbReference>
<feature type="domain" description="Fe/B12 periplasmic-binding" evidence="2">
    <location>
        <begin position="28"/>
        <end position="280"/>
    </location>
</feature>
<dbReference type="Proteomes" id="UP000248148">
    <property type="component" value="Unassembled WGS sequence"/>
</dbReference>
<keyword evidence="4" id="KW-1185">Reference proteome</keyword>
<dbReference type="OrthoDB" id="1632039at2"/>
<dbReference type="Pfam" id="PF01497">
    <property type="entry name" value="Peripla_BP_2"/>
    <property type="match status" value="1"/>
</dbReference>
<comment type="caution">
    <text evidence="3">The sequence shown here is derived from an EMBL/GenBank/DDBJ whole genome shotgun (WGS) entry which is preliminary data.</text>
</comment>